<dbReference type="EMBL" id="CM055755">
    <property type="protein sequence ID" value="KAJ7990577.1"/>
    <property type="molecule type" value="Genomic_DNA"/>
</dbReference>
<reference evidence="1" key="1">
    <citation type="submission" date="2021-05" db="EMBL/GenBank/DDBJ databases">
        <authorList>
            <person name="Pan Q."/>
            <person name="Jouanno E."/>
            <person name="Zahm M."/>
            <person name="Klopp C."/>
            <person name="Cabau C."/>
            <person name="Louis A."/>
            <person name="Berthelot C."/>
            <person name="Parey E."/>
            <person name="Roest Crollius H."/>
            <person name="Montfort J."/>
            <person name="Robinson-Rechavi M."/>
            <person name="Bouchez O."/>
            <person name="Lampietro C."/>
            <person name="Lopez Roques C."/>
            <person name="Donnadieu C."/>
            <person name="Postlethwait J."/>
            <person name="Bobe J."/>
            <person name="Dillon D."/>
            <person name="Chandos A."/>
            <person name="von Hippel F."/>
            <person name="Guiguen Y."/>
        </authorList>
    </citation>
    <scope>NUCLEOTIDE SEQUENCE</scope>
    <source>
        <strain evidence="1">YG-Jan2019</strain>
    </source>
</reference>
<keyword evidence="2" id="KW-1185">Reference proteome</keyword>
<name>A0ACC2FGW4_DALPE</name>
<proteinExistence type="predicted"/>
<accession>A0ACC2FGW4</accession>
<dbReference type="Proteomes" id="UP001157502">
    <property type="component" value="Chromosome 28"/>
</dbReference>
<evidence type="ECO:0000313" key="1">
    <source>
        <dbReference type="EMBL" id="KAJ7990577.1"/>
    </source>
</evidence>
<organism evidence="1 2">
    <name type="scientific">Dallia pectoralis</name>
    <name type="common">Alaska blackfish</name>
    <dbReference type="NCBI Taxonomy" id="75939"/>
    <lineage>
        <taxon>Eukaryota</taxon>
        <taxon>Metazoa</taxon>
        <taxon>Chordata</taxon>
        <taxon>Craniata</taxon>
        <taxon>Vertebrata</taxon>
        <taxon>Euteleostomi</taxon>
        <taxon>Actinopterygii</taxon>
        <taxon>Neopterygii</taxon>
        <taxon>Teleostei</taxon>
        <taxon>Protacanthopterygii</taxon>
        <taxon>Esociformes</taxon>
        <taxon>Umbridae</taxon>
        <taxon>Dallia</taxon>
    </lineage>
</organism>
<sequence>MGVTIYPPSRMITHVSAHNSCLLVMSASFNGSLVDHLTTVVYLVSLFHPGLAPSLDQGTRKHGPVEEAYSGPQRLHLLGETMHLELSSPLCFASTL</sequence>
<evidence type="ECO:0000313" key="2">
    <source>
        <dbReference type="Proteomes" id="UP001157502"/>
    </source>
</evidence>
<protein>
    <submittedName>
        <fullName evidence="1">Uncharacterized protein</fullName>
    </submittedName>
</protein>
<comment type="caution">
    <text evidence="1">The sequence shown here is derived from an EMBL/GenBank/DDBJ whole genome shotgun (WGS) entry which is preliminary data.</text>
</comment>
<gene>
    <name evidence="1" type="ORF">DPEC_G00301830</name>
</gene>